<evidence type="ECO:0000313" key="1">
    <source>
        <dbReference type="EMBL" id="CAA9240062.1"/>
    </source>
</evidence>
<dbReference type="InterPro" id="IPR025148">
    <property type="entry name" value="AtzG-like"/>
</dbReference>
<dbReference type="Pfam" id="PF13318">
    <property type="entry name" value="AtzG-like"/>
    <property type="match status" value="1"/>
</dbReference>
<dbReference type="AlphaFoldDB" id="A0A6J4I2I2"/>
<name>A0A6J4I2I2_9CYAN</name>
<accession>A0A6J4I2I2</accession>
<protein>
    <recommendedName>
        <fullName evidence="2">DUF4089 domain-containing protein</fullName>
    </recommendedName>
</protein>
<sequence length="61" mass="6785">MEKKLNSGEYVEQMSQVLDLPIDPEYYPGVVKNFATICAIAKLVTEFPLPAEIEAAPVFEP</sequence>
<dbReference type="EMBL" id="CADCTM010000213">
    <property type="protein sequence ID" value="CAA9240062.1"/>
    <property type="molecule type" value="Genomic_DNA"/>
</dbReference>
<reference evidence="1" key="1">
    <citation type="submission" date="2020-02" db="EMBL/GenBank/DDBJ databases">
        <authorList>
            <person name="Meier V. D."/>
        </authorList>
    </citation>
    <scope>NUCLEOTIDE SEQUENCE</scope>
    <source>
        <strain evidence="1">AVDCRST_MAG92</strain>
    </source>
</reference>
<gene>
    <name evidence="1" type="ORF">AVDCRST_MAG92-1476</name>
</gene>
<organism evidence="1">
    <name type="scientific">uncultured Coleofasciculus sp</name>
    <dbReference type="NCBI Taxonomy" id="1267456"/>
    <lineage>
        <taxon>Bacteria</taxon>
        <taxon>Bacillati</taxon>
        <taxon>Cyanobacteriota</taxon>
        <taxon>Cyanophyceae</taxon>
        <taxon>Coleofasciculales</taxon>
        <taxon>Coleofasciculaceae</taxon>
        <taxon>Coleofasciculus</taxon>
        <taxon>environmental samples</taxon>
    </lineage>
</organism>
<evidence type="ECO:0008006" key="2">
    <source>
        <dbReference type="Google" id="ProtNLM"/>
    </source>
</evidence>
<proteinExistence type="predicted"/>